<accession>A0ABD1ZD19</accession>
<organism evidence="1 2">
    <name type="scientific">Riccia fluitans</name>
    <dbReference type="NCBI Taxonomy" id="41844"/>
    <lineage>
        <taxon>Eukaryota</taxon>
        <taxon>Viridiplantae</taxon>
        <taxon>Streptophyta</taxon>
        <taxon>Embryophyta</taxon>
        <taxon>Marchantiophyta</taxon>
        <taxon>Marchantiopsida</taxon>
        <taxon>Marchantiidae</taxon>
        <taxon>Marchantiales</taxon>
        <taxon>Ricciaceae</taxon>
        <taxon>Riccia</taxon>
    </lineage>
</organism>
<dbReference type="AlphaFoldDB" id="A0ABD1ZD19"/>
<name>A0ABD1ZD19_9MARC</name>
<reference evidence="1 2" key="1">
    <citation type="submission" date="2024-09" db="EMBL/GenBank/DDBJ databases">
        <title>Chromosome-scale assembly of Riccia fluitans.</title>
        <authorList>
            <person name="Paukszto L."/>
            <person name="Sawicki J."/>
            <person name="Karawczyk K."/>
            <person name="Piernik-Szablinska J."/>
            <person name="Szczecinska M."/>
            <person name="Mazdziarz M."/>
        </authorList>
    </citation>
    <scope>NUCLEOTIDE SEQUENCE [LARGE SCALE GENOMIC DNA]</scope>
    <source>
        <strain evidence="1">Rf_01</strain>
        <tissue evidence="1">Aerial parts of the thallus</tissue>
    </source>
</reference>
<gene>
    <name evidence="1" type="ORF">R1flu_017464</name>
</gene>
<evidence type="ECO:0000313" key="1">
    <source>
        <dbReference type="EMBL" id="KAL2649336.1"/>
    </source>
</evidence>
<proteinExistence type="predicted"/>
<protein>
    <submittedName>
        <fullName evidence="1">Uncharacterized protein</fullName>
    </submittedName>
</protein>
<keyword evidence="2" id="KW-1185">Reference proteome</keyword>
<sequence>MAGHRRSLSEESTGNSFLSIASSTIPDNSPLSPSPNLDSDISDILLAIQHVRQYYDGQNKSKALNSTAANIKWLIDHADLNEEIQSQKKLDIGDILSAVKKVRQYFDGDNNCEEALNSTAADIKWLTEQAGVNEQFPLQTKRDGKQNLTCLFCHGEMEGENVRYQFCLPCWTATRFWLKY</sequence>
<evidence type="ECO:0000313" key="2">
    <source>
        <dbReference type="Proteomes" id="UP001605036"/>
    </source>
</evidence>
<dbReference type="EMBL" id="JBHFFA010000001">
    <property type="protein sequence ID" value="KAL2649336.1"/>
    <property type="molecule type" value="Genomic_DNA"/>
</dbReference>
<comment type="caution">
    <text evidence="1">The sequence shown here is derived from an EMBL/GenBank/DDBJ whole genome shotgun (WGS) entry which is preliminary data.</text>
</comment>
<dbReference type="Proteomes" id="UP001605036">
    <property type="component" value="Unassembled WGS sequence"/>
</dbReference>